<reference evidence="2 3" key="1">
    <citation type="submission" date="2020-04" db="EMBL/GenBank/DDBJ databases">
        <authorList>
            <person name="Wallbank WR R."/>
            <person name="Pardo Diaz C."/>
            <person name="Kozak K."/>
            <person name="Martin S."/>
            <person name="Jiggins C."/>
            <person name="Moest M."/>
            <person name="Warren A I."/>
            <person name="Byers J.R.P. K."/>
            <person name="Montejo-Kovacevich G."/>
            <person name="Yen C E."/>
        </authorList>
    </citation>
    <scope>NUCLEOTIDE SEQUENCE [LARGE SCALE GENOMIC DNA]</scope>
</reference>
<feature type="coiled-coil region" evidence="1">
    <location>
        <begin position="235"/>
        <end position="262"/>
    </location>
</feature>
<dbReference type="EMBL" id="CADEBD010000226">
    <property type="protein sequence ID" value="CAB3226147.1"/>
    <property type="molecule type" value="Genomic_DNA"/>
</dbReference>
<evidence type="ECO:0000256" key="1">
    <source>
        <dbReference type="SAM" id="Coils"/>
    </source>
</evidence>
<sequence>METNSRTEALGLRSRIPKVGSGPRGAGQLYYTSRVLNSTARYEEFVKKLRASEKELKRLEKEALKKAEDKYKITFFSRCQRKLKDLYAIEEKENVRKLIQQVYDGKAAAWQDTEDRLAHLLAKRNKEHENKYSSTEFSLSKCIHALPLIKKQQTQETVEAWAHQVQEKQARKMADKEVENMWQAVLMKETEMLTARMELEAIDRYRRDLKAKEDTDRHVEIRRIEQAKQQETLKRETLLMLAKFAENRVQEKEEKRQHEEIRQQRVEDIKEMIKERKETVSRHQIKDKVVRDTWASLTNQGLGDEYKQKQRRKQQEREIAECNLKLSEQKHRLAKQKDDNIPLILEEYERREDAAYDKRNQMSELSRKIELETRAAIAEQIKEKERVCLNQHDVTLEYTRQVSDQLEKLVKHKELTDEQAKKLFYKDLLGQIEYHKRLKERARQEAEEQLRKSQIAAKEYQEQIMLCRSKGGNGHPFMKHAQTSSKYADPALKTKQTCRSGPSRILSNIF</sequence>
<evidence type="ECO:0000313" key="2">
    <source>
        <dbReference type="EMBL" id="CAB3226147.1"/>
    </source>
</evidence>
<accession>A0A8S0Z001</accession>
<evidence type="ECO:0008006" key="4">
    <source>
        <dbReference type="Google" id="ProtNLM"/>
    </source>
</evidence>
<comment type="caution">
    <text evidence="2">The sequence shown here is derived from an EMBL/GenBank/DDBJ whole genome shotgun (WGS) entry which is preliminary data.</text>
</comment>
<organism evidence="2 3">
    <name type="scientific">Arctia plantaginis</name>
    <name type="common">Wood tiger moth</name>
    <name type="synonym">Phalaena plantaginis</name>
    <dbReference type="NCBI Taxonomy" id="874455"/>
    <lineage>
        <taxon>Eukaryota</taxon>
        <taxon>Metazoa</taxon>
        <taxon>Ecdysozoa</taxon>
        <taxon>Arthropoda</taxon>
        <taxon>Hexapoda</taxon>
        <taxon>Insecta</taxon>
        <taxon>Pterygota</taxon>
        <taxon>Neoptera</taxon>
        <taxon>Endopterygota</taxon>
        <taxon>Lepidoptera</taxon>
        <taxon>Glossata</taxon>
        <taxon>Ditrysia</taxon>
        <taxon>Noctuoidea</taxon>
        <taxon>Erebidae</taxon>
        <taxon>Arctiinae</taxon>
        <taxon>Arctia</taxon>
    </lineage>
</organism>
<keyword evidence="1" id="KW-0175">Coiled coil</keyword>
<feature type="coiled-coil region" evidence="1">
    <location>
        <begin position="312"/>
        <end position="365"/>
    </location>
</feature>
<dbReference type="AlphaFoldDB" id="A0A8S0Z001"/>
<name>A0A8S0Z001_ARCPL</name>
<evidence type="ECO:0000313" key="3">
    <source>
        <dbReference type="Proteomes" id="UP000494256"/>
    </source>
</evidence>
<dbReference type="OrthoDB" id="2530521at2759"/>
<proteinExistence type="predicted"/>
<protein>
    <recommendedName>
        <fullName evidence="4">Trichohyalin-plectin-homology domain-containing protein</fullName>
    </recommendedName>
</protein>
<feature type="coiled-coil region" evidence="1">
    <location>
        <begin position="42"/>
        <end position="70"/>
    </location>
</feature>
<gene>
    <name evidence="2" type="ORF">APLA_LOCUS2571</name>
</gene>
<dbReference type="Proteomes" id="UP000494256">
    <property type="component" value="Unassembled WGS sequence"/>
</dbReference>
<feature type="coiled-coil region" evidence="1">
    <location>
        <begin position="432"/>
        <end position="463"/>
    </location>
</feature>